<name>A0ABW1IXJ6_9PSEU</name>
<dbReference type="Proteomes" id="UP001596302">
    <property type="component" value="Unassembled WGS sequence"/>
</dbReference>
<comment type="caution">
    <text evidence="8">The sequence shown here is derived from an EMBL/GenBank/DDBJ whole genome shotgun (WGS) entry which is preliminary data.</text>
</comment>
<keyword evidence="9" id="KW-1185">Reference proteome</keyword>
<feature type="transmembrane region" description="Helical" evidence="6">
    <location>
        <begin position="167"/>
        <end position="185"/>
    </location>
</feature>
<comment type="similarity">
    <text evidence="6">Belongs to the ABC-2 integral membrane protein family.</text>
</comment>
<keyword evidence="3 6" id="KW-1133">Transmembrane helix</keyword>
<dbReference type="PROSITE" id="PS51012">
    <property type="entry name" value="ABC_TM2"/>
    <property type="match status" value="1"/>
</dbReference>
<gene>
    <name evidence="8" type="ORF">ACFQE5_03085</name>
</gene>
<keyword evidence="6" id="KW-0813">Transport</keyword>
<feature type="domain" description="ABC transmembrane type-2" evidence="7">
    <location>
        <begin position="20"/>
        <end position="245"/>
    </location>
</feature>
<evidence type="ECO:0000256" key="5">
    <source>
        <dbReference type="ARBA" id="ARBA00023251"/>
    </source>
</evidence>
<reference evidence="9" key="1">
    <citation type="journal article" date="2019" name="Int. J. Syst. Evol. Microbiol.">
        <title>The Global Catalogue of Microorganisms (GCM) 10K type strain sequencing project: providing services to taxonomists for standard genome sequencing and annotation.</title>
        <authorList>
            <consortium name="The Broad Institute Genomics Platform"/>
            <consortium name="The Broad Institute Genome Sequencing Center for Infectious Disease"/>
            <person name="Wu L."/>
            <person name="Ma J."/>
        </authorList>
    </citation>
    <scope>NUCLEOTIDE SEQUENCE [LARGE SCALE GENOMIC DNA]</scope>
    <source>
        <strain evidence="9">CCM 8391</strain>
    </source>
</reference>
<evidence type="ECO:0000259" key="7">
    <source>
        <dbReference type="PROSITE" id="PS51012"/>
    </source>
</evidence>
<comment type="subcellular location">
    <subcellularLocation>
        <location evidence="6">Cell membrane</location>
        <topology evidence="6">Multi-pass membrane protein</topology>
    </subcellularLocation>
    <subcellularLocation>
        <location evidence="1">Membrane</location>
        <topology evidence="1">Multi-pass membrane protein</topology>
    </subcellularLocation>
</comment>
<evidence type="ECO:0000313" key="9">
    <source>
        <dbReference type="Proteomes" id="UP001596302"/>
    </source>
</evidence>
<organism evidence="8 9">
    <name type="scientific">Pseudonocardia hispaniensis</name>
    <dbReference type="NCBI Taxonomy" id="904933"/>
    <lineage>
        <taxon>Bacteria</taxon>
        <taxon>Bacillati</taxon>
        <taxon>Actinomycetota</taxon>
        <taxon>Actinomycetes</taxon>
        <taxon>Pseudonocardiales</taxon>
        <taxon>Pseudonocardiaceae</taxon>
        <taxon>Pseudonocardia</taxon>
    </lineage>
</organism>
<accession>A0ABW1IXJ6</accession>
<feature type="transmembrane region" description="Helical" evidence="6">
    <location>
        <begin position="54"/>
        <end position="79"/>
    </location>
</feature>
<dbReference type="EMBL" id="JBHSQW010000007">
    <property type="protein sequence ID" value="MFC5993193.1"/>
    <property type="molecule type" value="Genomic_DNA"/>
</dbReference>
<feature type="transmembrane region" description="Helical" evidence="6">
    <location>
        <begin position="21"/>
        <end position="42"/>
    </location>
</feature>
<dbReference type="PANTHER" id="PTHR43027">
    <property type="entry name" value="DOXORUBICIN RESISTANCE ABC TRANSPORTER PERMEASE PROTEIN DRRC-RELATED"/>
    <property type="match status" value="1"/>
</dbReference>
<keyword evidence="6" id="KW-1003">Cell membrane</keyword>
<evidence type="ECO:0000256" key="6">
    <source>
        <dbReference type="RuleBase" id="RU361157"/>
    </source>
</evidence>
<dbReference type="InterPro" id="IPR013525">
    <property type="entry name" value="ABC2_TM"/>
</dbReference>
<dbReference type="InterPro" id="IPR000412">
    <property type="entry name" value="ABC_2_transport"/>
</dbReference>
<evidence type="ECO:0000256" key="4">
    <source>
        <dbReference type="ARBA" id="ARBA00023136"/>
    </source>
</evidence>
<dbReference type="InterPro" id="IPR052902">
    <property type="entry name" value="ABC-2_transporter"/>
</dbReference>
<keyword evidence="5" id="KW-0046">Antibiotic resistance</keyword>
<evidence type="ECO:0000256" key="1">
    <source>
        <dbReference type="ARBA" id="ARBA00004141"/>
    </source>
</evidence>
<evidence type="ECO:0000256" key="3">
    <source>
        <dbReference type="ARBA" id="ARBA00022989"/>
    </source>
</evidence>
<dbReference type="InterPro" id="IPR047817">
    <property type="entry name" value="ABC2_TM_bact-type"/>
</dbReference>
<evidence type="ECO:0000256" key="2">
    <source>
        <dbReference type="ARBA" id="ARBA00022692"/>
    </source>
</evidence>
<dbReference type="PANTHER" id="PTHR43027:SF2">
    <property type="entry name" value="TRANSPORT PERMEASE PROTEIN"/>
    <property type="match status" value="1"/>
</dbReference>
<keyword evidence="4 6" id="KW-0472">Membrane</keyword>
<evidence type="ECO:0000313" key="8">
    <source>
        <dbReference type="EMBL" id="MFC5993193.1"/>
    </source>
</evidence>
<feature type="transmembrane region" description="Helical" evidence="6">
    <location>
        <begin position="100"/>
        <end position="127"/>
    </location>
</feature>
<proteinExistence type="inferred from homology"/>
<dbReference type="RefSeq" id="WP_379582507.1">
    <property type="nucleotide sequence ID" value="NZ_JBHSQW010000007.1"/>
</dbReference>
<dbReference type="Pfam" id="PF01061">
    <property type="entry name" value="ABC2_membrane"/>
    <property type="match status" value="1"/>
</dbReference>
<keyword evidence="2 6" id="KW-0812">Transmembrane</keyword>
<feature type="transmembrane region" description="Helical" evidence="6">
    <location>
        <begin position="133"/>
        <end position="160"/>
    </location>
</feature>
<dbReference type="PIRSF" id="PIRSF006648">
    <property type="entry name" value="DrrB"/>
    <property type="match status" value="1"/>
</dbReference>
<dbReference type="PRINTS" id="PR00164">
    <property type="entry name" value="ABC2TRNSPORT"/>
</dbReference>
<protein>
    <recommendedName>
        <fullName evidence="6">Transport permease protein</fullName>
    </recommendedName>
</protein>
<sequence>MTGLRALTVAETRLFLRDRASASYTLGFPALLLAVLGSIPYFGEPVTVGGPRLIEVYVPIVIALVLAAVALQGLPSLLASYREQGVLRRLRVTPVRPQTLLTAVLIMMLGVTVVSTVLVLAVGRVAFGVALPAAPLAFAVALVLTAAALYGLGLLVAAVASSGRSGNAIGSLVFFPMLFFGGMWLPREAMPEVLRRFSDWTPLGAGVGAVQAATAGDWPQPAQVGVLVVWAVIAGALAARLFRWE</sequence>
<feature type="transmembrane region" description="Helical" evidence="6">
    <location>
        <begin position="224"/>
        <end position="242"/>
    </location>
</feature>